<protein>
    <submittedName>
        <fullName evidence="1">Uncharacterized protein</fullName>
    </submittedName>
</protein>
<name>A0A6A5RG75_9PLEO</name>
<proteinExistence type="predicted"/>
<sequence length="191" mass="20997">MYKATCRKLMKKKGRAPTIKKTLGCELTAIERAFIAGACIAGSLSHNDCANLFPPGVASKSTITRTIQRVNKQATELNTTIIDPCCYEFASTRGAPRLLDDEQRARVVELTIASQESWEKESWQAIKDGDFVNAGLPNFSVSLTKISCTMLVTRAGDQAGSHLSTVEGRCCLVNQKQQKLSCSLCSRNYLW</sequence>
<dbReference type="AlphaFoldDB" id="A0A6A5RG75"/>
<dbReference type="OrthoDB" id="3785484at2759"/>
<accession>A0A6A5RG75</accession>
<organism evidence="1 2">
    <name type="scientific">Didymella exigua CBS 183.55</name>
    <dbReference type="NCBI Taxonomy" id="1150837"/>
    <lineage>
        <taxon>Eukaryota</taxon>
        <taxon>Fungi</taxon>
        <taxon>Dikarya</taxon>
        <taxon>Ascomycota</taxon>
        <taxon>Pezizomycotina</taxon>
        <taxon>Dothideomycetes</taxon>
        <taxon>Pleosporomycetidae</taxon>
        <taxon>Pleosporales</taxon>
        <taxon>Pleosporineae</taxon>
        <taxon>Didymellaceae</taxon>
        <taxon>Didymella</taxon>
    </lineage>
</organism>
<gene>
    <name evidence="1" type="ORF">M421DRAFT_423152</name>
</gene>
<keyword evidence="2" id="KW-1185">Reference proteome</keyword>
<dbReference type="RefSeq" id="XP_033446410.1">
    <property type="nucleotide sequence ID" value="XM_033593376.1"/>
</dbReference>
<dbReference type="EMBL" id="ML978979">
    <property type="protein sequence ID" value="KAF1926158.1"/>
    <property type="molecule type" value="Genomic_DNA"/>
</dbReference>
<reference evidence="1" key="1">
    <citation type="journal article" date="2020" name="Stud. Mycol.">
        <title>101 Dothideomycetes genomes: a test case for predicting lifestyles and emergence of pathogens.</title>
        <authorList>
            <person name="Haridas S."/>
            <person name="Albert R."/>
            <person name="Binder M."/>
            <person name="Bloem J."/>
            <person name="Labutti K."/>
            <person name="Salamov A."/>
            <person name="Andreopoulos B."/>
            <person name="Baker S."/>
            <person name="Barry K."/>
            <person name="Bills G."/>
            <person name="Bluhm B."/>
            <person name="Cannon C."/>
            <person name="Castanera R."/>
            <person name="Culley D."/>
            <person name="Daum C."/>
            <person name="Ezra D."/>
            <person name="Gonzalez J."/>
            <person name="Henrissat B."/>
            <person name="Kuo A."/>
            <person name="Liang C."/>
            <person name="Lipzen A."/>
            <person name="Lutzoni F."/>
            <person name="Magnuson J."/>
            <person name="Mondo S."/>
            <person name="Nolan M."/>
            <person name="Ohm R."/>
            <person name="Pangilinan J."/>
            <person name="Park H.-J."/>
            <person name="Ramirez L."/>
            <person name="Alfaro M."/>
            <person name="Sun H."/>
            <person name="Tritt A."/>
            <person name="Yoshinaga Y."/>
            <person name="Zwiers L.-H."/>
            <person name="Turgeon B."/>
            <person name="Goodwin S."/>
            <person name="Spatafora J."/>
            <person name="Crous P."/>
            <person name="Grigoriev I."/>
        </authorList>
    </citation>
    <scope>NUCLEOTIDE SEQUENCE</scope>
    <source>
        <strain evidence="1">CBS 183.55</strain>
    </source>
</reference>
<dbReference type="Proteomes" id="UP000800082">
    <property type="component" value="Unassembled WGS sequence"/>
</dbReference>
<dbReference type="GeneID" id="54351044"/>
<evidence type="ECO:0000313" key="1">
    <source>
        <dbReference type="EMBL" id="KAF1926158.1"/>
    </source>
</evidence>
<evidence type="ECO:0000313" key="2">
    <source>
        <dbReference type="Proteomes" id="UP000800082"/>
    </source>
</evidence>